<reference evidence="6 7" key="1">
    <citation type="submission" date="2020-08" db="EMBL/GenBank/DDBJ databases">
        <title>Sequencing the genomes of 1000 actinobacteria strains.</title>
        <authorList>
            <person name="Klenk H.-P."/>
        </authorList>
    </citation>
    <scope>NUCLEOTIDE SEQUENCE [LARGE SCALE GENOMIC DNA]</scope>
    <source>
        <strain evidence="6 7">DSM 45486</strain>
    </source>
</reference>
<keyword evidence="7" id="KW-1185">Reference proteome</keyword>
<dbReference type="Proteomes" id="UP000552097">
    <property type="component" value="Unassembled WGS sequence"/>
</dbReference>
<name>A0A7W9LY42_9PSEU</name>
<dbReference type="Gene3D" id="3.20.20.70">
    <property type="entry name" value="Aldolase class I"/>
    <property type="match status" value="1"/>
</dbReference>
<comment type="caution">
    <text evidence="6">The sequence shown here is derived from an EMBL/GenBank/DDBJ whole genome shotgun (WGS) entry which is preliminary data.</text>
</comment>
<dbReference type="Pfam" id="PF08305">
    <property type="entry name" value="NPCBM"/>
    <property type="match status" value="1"/>
</dbReference>
<dbReference type="GO" id="GO:0015925">
    <property type="term" value="F:galactosidase activity"/>
    <property type="evidence" value="ECO:0007669"/>
    <property type="project" value="UniProtKB-ARBA"/>
</dbReference>
<keyword evidence="2" id="KW-0378">Hydrolase</keyword>
<dbReference type="InterPro" id="IPR013780">
    <property type="entry name" value="Glyco_hydro_b"/>
</dbReference>
<dbReference type="SUPFAM" id="SSF49785">
    <property type="entry name" value="Galactose-binding domain-like"/>
    <property type="match status" value="1"/>
</dbReference>
<dbReference type="AlphaFoldDB" id="A0A7W9LY42"/>
<dbReference type="InterPro" id="IPR041233">
    <property type="entry name" value="Melibiase_C"/>
</dbReference>
<keyword evidence="4" id="KW-0326">Glycosidase</keyword>
<dbReference type="InterPro" id="IPR008979">
    <property type="entry name" value="Galactose-bd-like_sf"/>
</dbReference>
<organism evidence="6 7">
    <name type="scientific">Saccharothrix ecbatanensis</name>
    <dbReference type="NCBI Taxonomy" id="1105145"/>
    <lineage>
        <taxon>Bacteria</taxon>
        <taxon>Bacillati</taxon>
        <taxon>Actinomycetota</taxon>
        <taxon>Actinomycetes</taxon>
        <taxon>Pseudonocardiales</taxon>
        <taxon>Pseudonocardiaceae</taxon>
        <taxon>Saccharothrix</taxon>
    </lineage>
</organism>
<evidence type="ECO:0000256" key="1">
    <source>
        <dbReference type="ARBA" id="ARBA00022729"/>
    </source>
</evidence>
<dbReference type="SMART" id="SM00776">
    <property type="entry name" value="NPCBM"/>
    <property type="match status" value="1"/>
</dbReference>
<keyword evidence="3" id="KW-1015">Disulfide bond</keyword>
<dbReference type="RefSeq" id="WP_312867999.1">
    <property type="nucleotide sequence ID" value="NZ_JACHMO010000001.1"/>
</dbReference>
<dbReference type="PANTHER" id="PTHR11452">
    <property type="entry name" value="ALPHA-GALACTOSIDASE/ALPHA-N-ACETYLGALACTOSAMINIDASE"/>
    <property type="match status" value="1"/>
</dbReference>
<sequence>MLNAPLIAGNDIRSMDDATKRILLNRDLLDVNQDWSGAQGRKVRDDGDQEVWAKRMSDGSVAVVLLNRGTSNAAVGATAAELGLPAARTYRVKDLWSKEEHASAGTIRGGVPAHGAVTYRVWTGGAKLGPLTSFTLTGPELVEADRPFTVSTSLVNDGTSPLMAARVQLQVPDGWVLDGSAVRETPSVRPGGSFTATWTVTARPIMAAATVKITAAAGYRTTAGTQARWSEIAPPLVTAPPKGSNGVSGLPFVSELNGWGPVERDRSNGEQSAADGRTITIGGVQYATGLGVHATSSVRIYLGAACTKFSALVGVDDEKEGRGSVAFRVVGDGRELATTPVLLGGAAAVPIDADLTGVRMLDLQVTDGGNGNDSDHADWASASITC</sequence>
<dbReference type="EMBL" id="JACHMO010000001">
    <property type="protein sequence ID" value="MBB5800414.1"/>
    <property type="molecule type" value="Genomic_DNA"/>
</dbReference>
<evidence type="ECO:0000259" key="5">
    <source>
        <dbReference type="SMART" id="SM00776"/>
    </source>
</evidence>
<dbReference type="InterPro" id="IPR013222">
    <property type="entry name" value="Glyco_hyd_98_carb-bd"/>
</dbReference>
<dbReference type="Pfam" id="PF17801">
    <property type="entry name" value="Melibiase_C"/>
    <property type="match status" value="1"/>
</dbReference>
<dbReference type="InterPro" id="IPR018905">
    <property type="entry name" value="A-galactase_NEW3"/>
</dbReference>
<proteinExistence type="predicted"/>
<evidence type="ECO:0000256" key="2">
    <source>
        <dbReference type="ARBA" id="ARBA00022801"/>
    </source>
</evidence>
<dbReference type="PANTHER" id="PTHR11452:SF33">
    <property type="entry name" value="ALPHA-GALACTOSIDASE 2"/>
    <property type="match status" value="1"/>
</dbReference>
<dbReference type="Gene3D" id="2.60.120.1060">
    <property type="entry name" value="NPCBM/NEW2 domain"/>
    <property type="match status" value="1"/>
</dbReference>
<dbReference type="FunFam" id="2.60.40.1180:FF:000008">
    <property type="entry name" value="Alpha-galactosidase"/>
    <property type="match status" value="1"/>
</dbReference>
<dbReference type="Gene3D" id="2.60.40.1180">
    <property type="entry name" value="Golgi alpha-mannosidase II"/>
    <property type="match status" value="1"/>
</dbReference>
<dbReference type="GO" id="GO:0005975">
    <property type="term" value="P:carbohydrate metabolic process"/>
    <property type="evidence" value="ECO:0007669"/>
    <property type="project" value="InterPro"/>
</dbReference>
<dbReference type="InterPro" id="IPR013785">
    <property type="entry name" value="Aldolase_TIM"/>
</dbReference>
<evidence type="ECO:0000313" key="6">
    <source>
        <dbReference type="EMBL" id="MBB5800414.1"/>
    </source>
</evidence>
<dbReference type="Pfam" id="PF10633">
    <property type="entry name" value="NPCBM_assoc"/>
    <property type="match status" value="1"/>
</dbReference>
<accession>A0A7W9LY42</accession>
<evidence type="ECO:0000256" key="4">
    <source>
        <dbReference type="ARBA" id="ARBA00023295"/>
    </source>
</evidence>
<dbReference type="SUPFAM" id="SSF51011">
    <property type="entry name" value="Glycosyl hydrolase domain"/>
    <property type="match status" value="1"/>
</dbReference>
<keyword evidence="1" id="KW-0732">Signal</keyword>
<dbReference type="InterPro" id="IPR038637">
    <property type="entry name" value="NPCBM_sf"/>
</dbReference>
<gene>
    <name evidence="6" type="ORF">F4560_000182</name>
</gene>
<evidence type="ECO:0000256" key="3">
    <source>
        <dbReference type="ARBA" id="ARBA00023157"/>
    </source>
</evidence>
<feature type="domain" description="Glycosyl hydrolase family 98 putative carbohydrate-binding module" evidence="5">
    <location>
        <begin position="241"/>
        <end position="386"/>
    </location>
</feature>
<protein>
    <recommendedName>
        <fullName evidence="5">Glycosyl hydrolase family 98 putative carbohydrate-binding module domain-containing protein</fullName>
    </recommendedName>
</protein>
<evidence type="ECO:0000313" key="7">
    <source>
        <dbReference type="Proteomes" id="UP000552097"/>
    </source>
</evidence>
<dbReference type="InterPro" id="IPR002241">
    <property type="entry name" value="Glyco_hydro_27"/>
</dbReference>